<reference evidence="5" key="2">
    <citation type="submission" date="2020-09" db="EMBL/GenBank/DDBJ databases">
        <authorList>
            <person name="Yu Y."/>
        </authorList>
    </citation>
    <scope>NUCLEOTIDE SEQUENCE</scope>
    <source>
        <strain evidence="5">KCTC 49039</strain>
    </source>
</reference>
<feature type="region of interest" description="Disordered" evidence="3">
    <location>
        <begin position="1"/>
        <end position="27"/>
    </location>
</feature>
<dbReference type="InterPro" id="IPR036291">
    <property type="entry name" value="NAD(P)-bd_dom_sf"/>
</dbReference>
<dbReference type="InterPro" id="IPR013154">
    <property type="entry name" value="ADH-like_N"/>
</dbReference>
<dbReference type="Gene3D" id="3.40.50.720">
    <property type="entry name" value="NAD(P)-binding Rossmann-like Domain"/>
    <property type="match status" value="1"/>
</dbReference>
<dbReference type="Gene3D" id="3.90.180.10">
    <property type="entry name" value="Medium-chain alcohol dehydrogenases, catalytic domain"/>
    <property type="match status" value="1"/>
</dbReference>
<keyword evidence="1" id="KW-0521">NADP</keyword>
<comment type="caution">
    <text evidence="5">The sequence shown here is derived from an EMBL/GenBank/DDBJ whole genome shotgun (WGS) entry which is preliminary data.</text>
</comment>
<dbReference type="EMBL" id="JACYHB010000004">
    <property type="protein sequence ID" value="MBD8078670.1"/>
    <property type="molecule type" value="Genomic_DNA"/>
</dbReference>
<dbReference type="InterPro" id="IPR013149">
    <property type="entry name" value="ADH-like_C"/>
</dbReference>
<dbReference type="InterPro" id="IPR020843">
    <property type="entry name" value="ER"/>
</dbReference>
<dbReference type="SMART" id="SM00829">
    <property type="entry name" value="PKS_ER"/>
    <property type="match status" value="1"/>
</dbReference>
<evidence type="ECO:0000256" key="1">
    <source>
        <dbReference type="ARBA" id="ARBA00022857"/>
    </source>
</evidence>
<evidence type="ECO:0000256" key="3">
    <source>
        <dbReference type="SAM" id="MobiDB-lite"/>
    </source>
</evidence>
<keyword evidence="6" id="KW-1185">Reference proteome</keyword>
<dbReference type="GO" id="GO:0070402">
    <property type="term" value="F:NADPH binding"/>
    <property type="evidence" value="ECO:0007669"/>
    <property type="project" value="TreeGrafter"/>
</dbReference>
<dbReference type="AlphaFoldDB" id="A0A927IZN4"/>
<gene>
    <name evidence="5" type="ORF">IF651_06300</name>
</gene>
<dbReference type="PANTHER" id="PTHR48106">
    <property type="entry name" value="QUINONE OXIDOREDUCTASE PIG3-RELATED"/>
    <property type="match status" value="1"/>
</dbReference>
<keyword evidence="2" id="KW-0560">Oxidoreductase</keyword>
<accession>A0A927IZN4</accession>
<dbReference type="InterPro" id="IPR011032">
    <property type="entry name" value="GroES-like_sf"/>
</dbReference>
<dbReference type="RefSeq" id="WP_191828265.1">
    <property type="nucleotide sequence ID" value="NZ_JACYHB010000004.1"/>
</dbReference>
<dbReference type="CDD" id="cd05276">
    <property type="entry name" value="p53_inducible_oxidoreductase"/>
    <property type="match status" value="1"/>
</dbReference>
<organism evidence="5 6">
    <name type="scientific">Cellulosimicrobium arenosum</name>
    <dbReference type="NCBI Taxonomy" id="2708133"/>
    <lineage>
        <taxon>Bacteria</taxon>
        <taxon>Bacillati</taxon>
        <taxon>Actinomycetota</taxon>
        <taxon>Actinomycetes</taxon>
        <taxon>Micrococcales</taxon>
        <taxon>Promicromonosporaceae</taxon>
        <taxon>Cellulosimicrobium</taxon>
    </lineage>
</organism>
<sequence>MRGVTTTSPGGPEKLTVSELPDQTPGPDEVVIDVVSAGVNRADLLQRAGSYPPPEGAPEWPGLEVAGTVALVGDRVSGWSPGDRVVALLDGGGYAEQARVRASQVLPAPDGVDLVDAAALPEAVCTAWNNLVDVGRLARDEWLVVHGGSGGVGTVAIQLGAALGAHVVTTAGGPDRAARCRGLGATVAVDHRAEDFVAAVHAATAGRGADVVLDVVGAAYLERNLDALAPDGRLVVIGMQKGRRAELDLGRLLTRRATVAGTTLRSRPAHQKAQIVRDVLAHVWPMVEDGRVRPVVHERLRLDEAPRAHELLESGEVFGKVLLVP</sequence>
<dbReference type="Proteomes" id="UP000610846">
    <property type="component" value="Unassembled WGS sequence"/>
</dbReference>
<dbReference type="PANTHER" id="PTHR48106:SF8">
    <property type="entry name" value="OS02G0805600 PROTEIN"/>
    <property type="match status" value="1"/>
</dbReference>
<reference evidence="5" key="1">
    <citation type="journal article" date="2018" name="Curr. Microbiol.">
        <title>Cellulosimicrobium arenosum sp. nov., Isolated from Marine Sediment Sand.</title>
        <authorList>
            <person name="Oh M."/>
            <person name="Kim J.H."/>
            <person name="Yoon J.H."/>
            <person name="Schumann P."/>
            <person name="Kim W."/>
        </authorList>
    </citation>
    <scope>NUCLEOTIDE SEQUENCE</scope>
    <source>
        <strain evidence="5">KCTC 49039</strain>
    </source>
</reference>
<evidence type="ECO:0000313" key="6">
    <source>
        <dbReference type="Proteomes" id="UP000610846"/>
    </source>
</evidence>
<dbReference type="NCBIfam" id="TIGR02824">
    <property type="entry name" value="quinone_pig3"/>
    <property type="match status" value="1"/>
</dbReference>
<dbReference type="InterPro" id="IPR014189">
    <property type="entry name" value="Quinone_OxRdtase_PIG3"/>
</dbReference>
<protein>
    <submittedName>
        <fullName evidence="5">NAD(P)H-quinone oxidoreductase</fullName>
    </submittedName>
</protein>
<dbReference type="SUPFAM" id="SSF51735">
    <property type="entry name" value="NAD(P)-binding Rossmann-fold domains"/>
    <property type="match status" value="1"/>
</dbReference>
<feature type="domain" description="Enoyl reductase (ER)" evidence="4">
    <location>
        <begin position="10"/>
        <end position="323"/>
    </location>
</feature>
<evidence type="ECO:0000313" key="5">
    <source>
        <dbReference type="EMBL" id="MBD8078670.1"/>
    </source>
</evidence>
<dbReference type="SUPFAM" id="SSF50129">
    <property type="entry name" value="GroES-like"/>
    <property type="match status" value="1"/>
</dbReference>
<dbReference type="Pfam" id="PF08240">
    <property type="entry name" value="ADH_N"/>
    <property type="match status" value="1"/>
</dbReference>
<dbReference type="GO" id="GO:0016651">
    <property type="term" value="F:oxidoreductase activity, acting on NAD(P)H"/>
    <property type="evidence" value="ECO:0007669"/>
    <property type="project" value="TreeGrafter"/>
</dbReference>
<evidence type="ECO:0000256" key="2">
    <source>
        <dbReference type="ARBA" id="ARBA00023002"/>
    </source>
</evidence>
<name>A0A927IZN4_9MICO</name>
<proteinExistence type="predicted"/>
<dbReference type="Pfam" id="PF00107">
    <property type="entry name" value="ADH_zinc_N"/>
    <property type="match status" value="1"/>
</dbReference>
<evidence type="ECO:0000259" key="4">
    <source>
        <dbReference type="SMART" id="SM00829"/>
    </source>
</evidence>